<dbReference type="InterPro" id="IPR025671">
    <property type="entry name" value="HXXEE"/>
</dbReference>
<feature type="transmembrane region" description="Helical" evidence="1">
    <location>
        <begin position="78"/>
        <end position="97"/>
    </location>
</feature>
<evidence type="ECO:0000313" key="3">
    <source>
        <dbReference type="Proteomes" id="UP000326178"/>
    </source>
</evidence>
<dbReference type="EMBL" id="CP023702">
    <property type="protein sequence ID" value="QEU76780.1"/>
    <property type="molecule type" value="Genomic_DNA"/>
</dbReference>
<sequence>MTWGLFAAWAVHDLEELATMARWAADARPRLQERFPRVPGRVWERLDLRQREAATAIGLMGGVVAAASAAGARSGGHSPFFGTAVAGFGLHGAVHLAQSAAYRGYTPGAVTAALVVLPYSVRVVRRLSAAGVPPVTGRSAAVGLALFPVAAVGVHGIARRLNRRRHGPAVREGAGNRAAVPRT</sequence>
<organism evidence="2 3">
    <name type="scientific">Streptomyces nitrosporeus</name>
    <dbReference type="NCBI Taxonomy" id="28894"/>
    <lineage>
        <taxon>Bacteria</taxon>
        <taxon>Bacillati</taxon>
        <taxon>Actinomycetota</taxon>
        <taxon>Actinomycetes</taxon>
        <taxon>Kitasatosporales</taxon>
        <taxon>Streptomycetaceae</taxon>
        <taxon>Streptomyces</taxon>
    </lineage>
</organism>
<dbReference type="AlphaFoldDB" id="A0A5J6FPJ4"/>
<keyword evidence="1" id="KW-1133">Transmembrane helix</keyword>
<dbReference type="Proteomes" id="UP000326178">
    <property type="component" value="Chromosome"/>
</dbReference>
<dbReference type="KEGG" id="snk:CP967_26210"/>
<feature type="transmembrane region" description="Helical" evidence="1">
    <location>
        <begin position="53"/>
        <end position="72"/>
    </location>
</feature>
<gene>
    <name evidence="2" type="ORF">CP967_26210</name>
</gene>
<evidence type="ECO:0000313" key="2">
    <source>
        <dbReference type="EMBL" id="QEU76780.1"/>
    </source>
</evidence>
<feature type="transmembrane region" description="Helical" evidence="1">
    <location>
        <begin position="104"/>
        <end position="121"/>
    </location>
</feature>
<name>A0A5J6FPJ4_9ACTN</name>
<accession>A0A5J6FPJ4</accession>
<evidence type="ECO:0000256" key="1">
    <source>
        <dbReference type="SAM" id="Phobius"/>
    </source>
</evidence>
<feature type="transmembrane region" description="Helical" evidence="1">
    <location>
        <begin position="141"/>
        <end position="158"/>
    </location>
</feature>
<dbReference type="Pfam" id="PF13787">
    <property type="entry name" value="HXXEE"/>
    <property type="match status" value="1"/>
</dbReference>
<proteinExistence type="predicted"/>
<protein>
    <submittedName>
        <fullName evidence="2">HXXEE domain-containing protein</fullName>
    </submittedName>
</protein>
<reference evidence="2 3" key="1">
    <citation type="submission" date="2017-09" db="EMBL/GenBank/DDBJ databases">
        <authorList>
            <person name="Lee N."/>
            <person name="Cho B.-K."/>
        </authorList>
    </citation>
    <scope>NUCLEOTIDE SEQUENCE [LARGE SCALE GENOMIC DNA]</scope>
    <source>
        <strain evidence="2 3">ATCC 12769</strain>
    </source>
</reference>
<keyword evidence="3" id="KW-1185">Reference proteome</keyword>
<keyword evidence="1" id="KW-0812">Transmembrane</keyword>
<dbReference type="OrthoDB" id="4808449at2"/>
<keyword evidence="1" id="KW-0472">Membrane</keyword>